<proteinExistence type="predicted"/>
<dbReference type="Proteomes" id="UP000515472">
    <property type="component" value="Chromosome"/>
</dbReference>
<feature type="domain" description="Pyridoxamine 5'-phosphate oxidase N-terminal" evidence="1">
    <location>
        <begin position="3"/>
        <end position="108"/>
    </location>
</feature>
<evidence type="ECO:0000313" key="2">
    <source>
        <dbReference type="EMBL" id="BCG45462.1"/>
    </source>
</evidence>
<dbReference type="RefSeq" id="WP_185243866.1">
    <property type="nucleotide sequence ID" value="NZ_AP023213.1"/>
</dbReference>
<protein>
    <submittedName>
        <fullName evidence="2">Pyridoxamine 5'-phosphate oxidase-related, FMN-binding</fullName>
    </submittedName>
</protein>
<dbReference type="EMBL" id="AP023213">
    <property type="protein sequence ID" value="BCG45462.1"/>
    <property type="molecule type" value="Genomic_DNA"/>
</dbReference>
<name>A0A6S6LU63_9BACT</name>
<dbReference type="KEGG" id="gbn:GEOBRER4_02120"/>
<reference evidence="2 3" key="1">
    <citation type="submission" date="2020-06" db="EMBL/GenBank/DDBJ databases">
        <title>Interaction of electrochemicaly active bacteria, Geobacter bremensis R4 on different carbon anode.</title>
        <authorList>
            <person name="Meng L."/>
            <person name="Yoshida N."/>
        </authorList>
    </citation>
    <scope>NUCLEOTIDE SEQUENCE [LARGE SCALE GENOMIC DNA]</scope>
    <source>
        <strain evidence="2 3">R4</strain>
    </source>
</reference>
<dbReference type="AlphaFoldDB" id="A0A6S6LU63"/>
<keyword evidence="3" id="KW-1185">Reference proteome</keyword>
<sequence length="123" mass="13251">MFSEKLLEVMKHPGVVAIATQGEDGPHLVNTWNSYLQLPREGCLLVPAGYMHRTEANIARDNRVLLTIGSHEVAGNMGPGTGFLIKGTAGFATSGPDFDIIKRKYAWARGALVVTVESATQTL</sequence>
<evidence type="ECO:0000259" key="1">
    <source>
        <dbReference type="Pfam" id="PF01243"/>
    </source>
</evidence>
<evidence type="ECO:0000313" key="3">
    <source>
        <dbReference type="Proteomes" id="UP000515472"/>
    </source>
</evidence>
<gene>
    <name evidence="2" type="ORF">GEOBRER4_n0216</name>
</gene>
<dbReference type="InterPro" id="IPR012349">
    <property type="entry name" value="Split_barrel_FMN-bd"/>
</dbReference>
<dbReference type="Gene3D" id="2.30.110.10">
    <property type="entry name" value="Electron Transport, Fmn-binding Protein, Chain A"/>
    <property type="match status" value="1"/>
</dbReference>
<dbReference type="InterPro" id="IPR011576">
    <property type="entry name" value="Pyridox_Oxase_N"/>
</dbReference>
<dbReference type="SUPFAM" id="SSF50475">
    <property type="entry name" value="FMN-binding split barrel"/>
    <property type="match status" value="1"/>
</dbReference>
<accession>A0A6S6LU63</accession>
<organism evidence="2 3">
    <name type="scientific">Citrifermentans bremense</name>
    <dbReference type="NCBI Taxonomy" id="60035"/>
    <lineage>
        <taxon>Bacteria</taxon>
        <taxon>Pseudomonadati</taxon>
        <taxon>Thermodesulfobacteriota</taxon>
        <taxon>Desulfuromonadia</taxon>
        <taxon>Geobacterales</taxon>
        <taxon>Geobacteraceae</taxon>
        <taxon>Citrifermentans</taxon>
    </lineage>
</organism>
<dbReference type="Pfam" id="PF01243">
    <property type="entry name" value="PNPOx_N"/>
    <property type="match status" value="1"/>
</dbReference>